<reference evidence="2" key="1">
    <citation type="journal article" date="2019" name="Int. J. Syst. Evol. Microbiol.">
        <title>The Global Catalogue of Microorganisms (GCM) 10K type strain sequencing project: providing services to taxonomists for standard genome sequencing and annotation.</title>
        <authorList>
            <consortium name="The Broad Institute Genomics Platform"/>
            <consortium name="The Broad Institute Genome Sequencing Center for Infectious Disease"/>
            <person name="Wu L."/>
            <person name="Ma J."/>
        </authorList>
    </citation>
    <scope>NUCLEOTIDE SEQUENCE [LARGE SCALE GENOMIC DNA]</scope>
    <source>
        <strain evidence="2">NBRC 106396</strain>
    </source>
</reference>
<dbReference type="Proteomes" id="UP001596549">
    <property type="component" value="Unassembled WGS sequence"/>
</dbReference>
<proteinExistence type="predicted"/>
<name>A0ABW2NYP3_9BACL</name>
<comment type="caution">
    <text evidence="1">The sequence shown here is derived from an EMBL/GenBank/DDBJ whole genome shotgun (WGS) entry which is preliminary data.</text>
</comment>
<accession>A0ABW2NYP3</accession>
<protein>
    <submittedName>
        <fullName evidence="1">Uncharacterized protein</fullName>
    </submittedName>
</protein>
<dbReference type="EMBL" id="JBHTCP010000049">
    <property type="protein sequence ID" value="MFC7373074.1"/>
    <property type="molecule type" value="Genomic_DNA"/>
</dbReference>
<organism evidence="1 2">
    <name type="scientific">Fictibacillus iocasae</name>
    <dbReference type="NCBI Taxonomy" id="2715437"/>
    <lineage>
        <taxon>Bacteria</taxon>
        <taxon>Bacillati</taxon>
        <taxon>Bacillota</taxon>
        <taxon>Bacilli</taxon>
        <taxon>Bacillales</taxon>
        <taxon>Fictibacillaceae</taxon>
        <taxon>Fictibacillus</taxon>
    </lineage>
</organism>
<dbReference type="RefSeq" id="WP_379750642.1">
    <property type="nucleotide sequence ID" value="NZ_JBHTCP010000049.1"/>
</dbReference>
<keyword evidence="2" id="KW-1185">Reference proteome</keyword>
<evidence type="ECO:0000313" key="2">
    <source>
        <dbReference type="Proteomes" id="UP001596549"/>
    </source>
</evidence>
<evidence type="ECO:0000313" key="1">
    <source>
        <dbReference type="EMBL" id="MFC7373074.1"/>
    </source>
</evidence>
<sequence>MRDLPIMKPAEGPVKETAKKYGGFLHSYDGSMNIEWKGSTYQIVTIYGPLQKKNFKKIVVMHPNGMIVQNRDRTIEILRIYHTFLCVHGSRKMIDALLHDEKIRTFKHLSEEYPRIADLIKPKLSDLVNAEQGRKDVDEFKRGFVLLSDINEAMIDLAVNIWPLYQEMIKKEKIYEENYIKLEEMVIEFYRLSMKRGVYILESMFTRDLVKVFLLTPDYTSVLSDTDKKMAKEIVSILNDVDLAQRDIIMTTPNFKNIENGIKILQSRYNEFPNFEAVQTMKNWALA</sequence>
<gene>
    <name evidence="1" type="ORF">ACFQPF_15645</name>
</gene>